<reference evidence="3 4" key="1">
    <citation type="journal article" date="2018" name="J. Allergy Clin. Immunol.">
        <title>High-quality assembly of Dermatophagoides pteronyssinus genome and transcriptome reveals a wide range of novel allergens.</title>
        <authorList>
            <person name="Liu X.Y."/>
            <person name="Yang K.Y."/>
            <person name="Wang M.Q."/>
            <person name="Kwok J.S."/>
            <person name="Zeng X."/>
            <person name="Yang Z."/>
            <person name="Xiao X.J."/>
            <person name="Lau C.P."/>
            <person name="Li Y."/>
            <person name="Huang Z.M."/>
            <person name="Ba J.G."/>
            <person name="Yim A.K."/>
            <person name="Ouyang C.Y."/>
            <person name="Ngai S.M."/>
            <person name="Chan T.F."/>
            <person name="Leung E.L."/>
            <person name="Liu L."/>
            <person name="Liu Z.G."/>
            <person name="Tsui S.K."/>
        </authorList>
    </citation>
    <scope>NUCLEOTIDE SEQUENCE [LARGE SCALE GENOMIC DNA]</scope>
    <source>
        <strain evidence="3">Derp</strain>
    </source>
</reference>
<feature type="compositionally biased region" description="Low complexity" evidence="1">
    <location>
        <begin position="354"/>
        <end position="364"/>
    </location>
</feature>
<feature type="region of interest" description="Disordered" evidence="1">
    <location>
        <begin position="312"/>
        <end position="364"/>
    </location>
</feature>
<feature type="compositionally biased region" description="Basic and acidic residues" evidence="1">
    <location>
        <begin position="339"/>
        <end position="353"/>
    </location>
</feature>
<evidence type="ECO:0000256" key="2">
    <source>
        <dbReference type="SAM" id="Phobius"/>
    </source>
</evidence>
<comment type="caution">
    <text evidence="3">The sequence shown here is derived from an EMBL/GenBank/DDBJ whole genome shotgun (WGS) entry which is preliminary data.</text>
</comment>
<reference evidence="3 4" key="2">
    <citation type="journal article" date="2022" name="Mol. Biol. Evol.">
        <title>Comparative Genomics Reveals Insights into the Divergent Evolution of Astigmatic Mites and Household Pest Adaptations.</title>
        <authorList>
            <person name="Xiong Q."/>
            <person name="Wan A.T."/>
            <person name="Liu X."/>
            <person name="Fung C.S."/>
            <person name="Xiao X."/>
            <person name="Malainual N."/>
            <person name="Hou J."/>
            <person name="Wang L."/>
            <person name="Wang M."/>
            <person name="Yang K.Y."/>
            <person name="Cui Y."/>
            <person name="Leung E.L."/>
            <person name="Nong W."/>
            <person name="Shin S.K."/>
            <person name="Au S.W."/>
            <person name="Jeong K.Y."/>
            <person name="Chew F.T."/>
            <person name="Hui J.H."/>
            <person name="Leung T.F."/>
            <person name="Tungtrongchitr A."/>
            <person name="Zhong N."/>
            <person name="Liu Z."/>
            <person name="Tsui S.K."/>
        </authorList>
    </citation>
    <scope>NUCLEOTIDE SEQUENCE [LARGE SCALE GENOMIC DNA]</scope>
    <source>
        <strain evidence="3">Derp</strain>
    </source>
</reference>
<keyword evidence="2" id="KW-0812">Transmembrane</keyword>
<feature type="transmembrane region" description="Helical" evidence="2">
    <location>
        <begin position="265"/>
        <end position="287"/>
    </location>
</feature>
<dbReference type="Proteomes" id="UP000887458">
    <property type="component" value="Unassembled WGS sequence"/>
</dbReference>
<feature type="compositionally biased region" description="Polar residues" evidence="1">
    <location>
        <begin position="312"/>
        <end position="328"/>
    </location>
</feature>
<keyword evidence="4" id="KW-1185">Reference proteome</keyword>
<proteinExistence type="predicted"/>
<sequence>MNVNSLPILNQSLIEFIPKNPEFLIDKQTIYGPYQQNISIIFTYLSNDDEQPPPLICYHPNRIKLIGNFFNQKFKLSTTTSTMSNVNHHYQNVSITKTILTINNITLDDYGYYQCNNHRFELTGRPKINIEDNDNDNNNKIISLNVLSHTPIQSQSIIVCLINKIHQHCQTYLIRPIHLLNDCSQNCQIILLVNNFHIKHYHRYYHQNKTTIKLSMELTNRFGRTRFPIPLSSSSKTGIIDDEEQQHEQQQQQDQMLIIINDDQIQLRLIIFIIIILIILIITIIGCRHHPYLQQQQQSDNDDDVITTTNRINSIHHQQQQPSTSAIMKTTYPDDDDDDKNKESNHNNKDQESRLSLSSSLSSL</sequence>
<organism evidence="3 4">
    <name type="scientific">Dermatophagoides pteronyssinus</name>
    <name type="common">European house dust mite</name>
    <dbReference type="NCBI Taxonomy" id="6956"/>
    <lineage>
        <taxon>Eukaryota</taxon>
        <taxon>Metazoa</taxon>
        <taxon>Ecdysozoa</taxon>
        <taxon>Arthropoda</taxon>
        <taxon>Chelicerata</taxon>
        <taxon>Arachnida</taxon>
        <taxon>Acari</taxon>
        <taxon>Acariformes</taxon>
        <taxon>Sarcoptiformes</taxon>
        <taxon>Astigmata</taxon>
        <taxon>Psoroptidia</taxon>
        <taxon>Analgoidea</taxon>
        <taxon>Pyroglyphidae</taxon>
        <taxon>Dermatophagoidinae</taxon>
        <taxon>Dermatophagoides</taxon>
    </lineage>
</organism>
<protein>
    <submittedName>
        <fullName evidence="3">Uncharacterized protein</fullName>
    </submittedName>
</protein>
<keyword evidence="2" id="KW-1133">Transmembrane helix</keyword>
<name>A0ABQ8J359_DERPT</name>
<gene>
    <name evidence="3" type="ORF">DERP_011700</name>
</gene>
<keyword evidence="2" id="KW-0472">Membrane</keyword>
<dbReference type="EMBL" id="NJHN03000083">
    <property type="protein sequence ID" value="KAH9416971.1"/>
    <property type="molecule type" value="Genomic_DNA"/>
</dbReference>
<evidence type="ECO:0000313" key="4">
    <source>
        <dbReference type="Proteomes" id="UP000887458"/>
    </source>
</evidence>
<accession>A0ABQ8J359</accession>
<evidence type="ECO:0000313" key="3">
    <source>
        <dbReference type="EMBL" id="KAH9416971.1"/>
    </source>
</evidence>
<evidence type="ECO:0000256" key="1">
    <source>
        <dbReference type="SAM" id="MobiDB-lite"/>
    </source>
</evidence>